<dbReference type="AlphaFoldDB" id="A0A0P0R8X9"/>
<accession>A0A0P0R8X9</accession>
<evidence type="ECO:0000313" key="1">
    <source>
        <dbReference type="EMBL" id="ALL64561.1"/>
    </source>
</evidence>
<dbReference type="KEGG" id="bcai:K788_0006628"/>
<proteinExistence type="predicted"/>
<gene>
    <name evidence="1" type="ORF">K788_0006628</name>
</gene>
<reference evidence="1 2" key="1">
    <citation type="journal article" date="2014" name="Genome Announc.">
        <title>Draft Genome Sequence of the Haloacid-Degrading Burkholderia caribensis Strain MBA4.</title>
        <authorList>
            <person name="Pan Y."/>
            <person name="Kong K.F."/>
            <person name="Tsang J.S."/>
        </authorList>
    </citation>
    <scope>NUCLEOTIDE SEQUENCE [LARGE SCALE GENOMIC DNA]</scope>
    <source>
        <strain evidence="1 2">MBA4</strain>
    </source>
</reference>
<organism evidence="1 2">
    <name type="scientific">Paraburkholderia caribensis MBA4</name>
    <dbReference type="NCBI Taxonomy" id="1323664"/>
    <lineage>
        <taxon>Bacteria</taxon>
        <taxon>Pseudomonadati</taxon>
        <taxon>Pseudomonadota</taxon>
        <taxon>Betaproteobacteria</taxon>
        <taxon>Burkholderiales</taxon>
        <taxon>Burkholderiaceae</taxon>
        <taxon>Paraburkholderia</taxon>
    </lineage>
</organism>
<sequence length="45" mass="4855">MTAWPANVNCSGTPRAARHSLADTARFAQLNSMDRALAHPSFVDV</sequence>
<dbReference type="EMBL" id="CP012746">
    <property type="protein sequence ID" value="ALL64561.1"/>
    <property type="molecule type" value="Genomic_DNA"/>
</dbReference>
<name>A0A0P0R8X9_9BURK</name>
<protein>
    <submittedName>
        <fullName evidence="1">Uncharacterized protein</fullName>
    </submittedName>
</protein>
<evidence type="ECO:0000313" key="2">
    <source>
        <dbReference type="Proteomes" id="UP000019146"/>
    </source>
</evidence>
<dbReference type="Proteomes" id="UP000019146">
    <property type="component" value="Chromosome 1"/>
</dbReference>